<protein>
    <submittedName>
        <fullName evidence="2">Uncharacterized protein</fullName>
    </submittedName>
</protein>
<evidence type="ECO:0000256" key="1">
    <source>
        <dbReference type="SAM" id="MobiDB-lite"/>
    </source>
</evidence>
<reference evidence="2" key="1">
    <citation type="submission" date="2017-07" db="EMBL/GenBank/DDBJ databases">
        <title>Taro Niue Genome Assembly and Annotation.</title>
        <authorList>
            <person name="Atibalentja N."/>
            <person name="Keating K."/>
            <person name="Fields C.J."/>
        </authorList>
    </citation>
    <scope>NUCLEOTIDE SEQUENCE</scope>
    <source>
        <strain evidence="2">Niue_2</strain>
        <tissue evidence="2">Leaf</tissue>
    </source>
</reference>
<name>A0A843TWU9_COLES</name>
<dbReference type="Proteomes" id="UP000652761">
    <property type="component" value="Unassembled WGS sequence"/>
</dbReference>
<dbReference type="AlphaFoldDB" id="A0A843TWU9"/>
<evidence type="ECO:0000313" key="3">
    <source>
        <dbReference type="Proteomes" id="UP000652761"/>
    </source>
</evidence>
<comment type="caution">
    <text evidence="2">The sequence shown here is derived from an EMBL/GenBank/DDBJ whole genome shotgun (WGS) entry which is preliminary data.</text>
</comment>
<gene>
    <name evidence="2" type="ORF">Taro_008332</name>
</gene>
<dbReference type="EMBL" id="NMUH01000272">
    <property type="protein sequence ID" value="MQL75948.1"/>
    <property type="molecule type" value="Genomic_DNA"/>
</dbReference>
<proteinExistence type="predicted"/>
<keyword evidence="3" id="KW-1185">Reference proteome</keyword>
<feature type="compositionally biased region" description="Polar residues" evidence="1">
    <location>
        <begin position="15"/>
        <end position="25"/>
    </location>
</feature>
<accession>A0A843TWU9</accession>
<sequence>MEKQDSSVADEPTTVHMQSLLTPTNEHADIEIRSGDGFRIQSPSMPTNEHADIEITSGDVLIIVAANSALNRLHSSSPNFYFLLSCSFDKASMYFTVYNS</sequence>
<organism evidence="2 3">
    <name type="scientific">Colocasia esculenta</name>
    <name type="common">Wild taro</name>
    <name type="synonym">Arum esculentum</name>
    <dbReference type="NCBI Taxonomy" id="4460"/>
    <lineage>
        <taxon>Eukaryota</taxon>
        <taxon>Viridiplantae</taxon>
        <taxon>Streptophyta</taxon>
        <taxon>Embryophyta</taxon>
        <taxon>Tracheophyta</taxon>
        <taxon>Spermatophyta</taxon>
        <taxon>Magnoliopsida</taxon>
        <taxon>Liliopsida</taxon>
        <taxon>Araceae</taxon>
        <taxon>Aroideae</taxon>
        <taxon>Colocasieae</taxon>
        <taxon>Colocasia</taxon>
    </lineage>
</organism>
<feature type="region of interest" description="Disordered" evidence="1">
    <location>
        <begin position="1"/>
        <end position="27"/>
    </location>
</feature>
<evidence type="ECO:0000313" key="2">
    <source>
        <dbReference type="EMBL" id="MQL75948.1"/>
    </source>
</evidence>